<keyword evidence="3 6" id="KW-0812">Transmembrane</keyword>
<dbReference type="GO" id="GO:0005886">
    <property type="term" value="C:plasma membrane"/>
    <property type="evidence" value="ECO:0007669"/>
    <property type="project" value="UniProtKB-SubCell"/>
</dbReference>
<dbReference type="PANTHER" id="PTHR35007">
    <property type="entry name" value="INTEGRAL MEMBRANE PROTEIN-RELATED"/>
    <property type="match status" value="1"/>
</dbReference>
<proteinExistence type="predicted"/>
<keyword evidence="5 6" id="KW-0472">Membrane</keyword>
<comment type="subcellular location">
    <subcellularLocation>
        <location evidence="1">Cell membrane</location>
        <topology evidence="1">Multi-pass membrane protein</topology>
    </subcellularLocation>
</comment>
<feature type="transmembrane region" description="Helical" evidence="6">
    <location>
        <begin position="98"/>
        <end position="123"/>
    </location>
</feature>
<dbReference type="InterPro" id="IPR042094">
    <property type="entry name" value="T2SS_GspF_sf"/>
</dbReference>
<reference evidence="9" key="1">
    <citation type="journal article" date="2018" name="Front. Microbiol.">
        <title>Genome-Based Analysis Reveals the Taxonomy and Diversity of the Family Idiomarinaceae.</title>
        <authorList>
            <person name="Liu Y."/>
            <person name="Lai Q."/>
            <person name="Shao Z."/>
        </authorList>
    </citation>
    <scope>NUCLEOTIDE SEQUENCE [LARGE SCALE GENOMIC DNA]</scope>
    <source>
        <strain evidence="9">c121</strain>
    </source>
</reference>
<sequence length="341" mass="37974">MSWYRSRGFPTGDGSSKPLVRLLVWKHWPIRSRQCFNGSTIDSTTWACAQSGRAPMIEMWHVLLFVGISLLSIVWLLRLLGNGMFSEIKLAMLKDTEVSLTTFLIFLPAHKFGLLLILAALPLGVVSSLLIADLLWGLACVMAYFAGLPLLRRWLMRRRVEIIERQLPQALRLIANSLSAGMSLLPSLALVEKQTPAPLGSELRVVVQRQQAGQSLASSLQQLYQRVPSSMVQFFIFMLITSSRFGGQQAQMLSRMAAALEQQHIAKERIMSLSAQARLQSKIMFVLPIALFFVIGEVQESSKHLLLTTTIGQLLLLVAGILLAVGFLLNRRILGSFDDES</sequence>
<keyword evidence="2" id="KW-1003">Cell membrane</keyword>
<evidence type="ECO:0000256" key="4">
    <source>
        <dbReference type="ARBA" id="ARBA00022989"/>
    </source>
</evidence>
<feature type="domain" description="Type II secretion system protein GspF" evidence="7">
    <location>
        <begin position="170"/>
        <end position="295"/>
    </location>
</feature>
<accession>A0A432YZI5</accession>
<comment type="caution">
    <text evidence="8">The sequence shown here is derived from an EMBL/GenBank/DDBJ whole genome shotgun (WGS) entry which is preliminary data.</text>
</comment>
<feature type="transmembrane region" description="Helical" evidence="6">
    <location>
        <begin position="279"/>
        <end position="299"/>
    </location>
</feature>
<feature type="transmembrane region" description="Helical" evidence="6">
    <location>
        <begin position="305"/>
        <end position="329"/>
    </location>
</feature>
<evidence type="ECO:0000259" key="7">
    <source>
        <dbReference type="Pfam" id="PF00482"/>
    </source>
</evidence>
<feature type="transmembrane region" description="Helical" evidence="6">
    <location>
        <begin position="59"/>
        <end position="77"/>
    </location>
</feature>
<dbReference type="Proteomes" id="UP000287022">
    <property type="component" value="Unassembled WGS sequence"/>
</dbReference>
<evidence type="ECO:0000256" key="3">
    <source>
        <dbReference type="ARBA" id="ARBA00022692"/>
    </source>
</evidence>
<evidence type="ECO:0000256" key="1">
    <source>
        <dbReference type="ARBA" id="ARBA00004651"/>
    </source>
</evidence>
<dbReference type="EMBL" id="PIQE01000005">
    <property type="protein sequence ID" value="RUO69346.1"/>
    <property type="molecule type" value="Genomic_DNA"/>
</dbReference>
<dbReference type="STRING" id="1122124.GCA_000423165_02341"/>
<evidence type="ECO:0000313" key="9">
    <source>
        <dbReference type="Proteomes" id="UP000287022"/>
    </source>
</evidence>
<protein>
    <recommendedName>
        <fullName evidence="7">Type II secretion system protein GspF domain-containing protein</fullName>
    </recommendedName>
</protein>
<evidence type="ECO:0000256" key="6">
    <source>
        <dbReference type="SAM" id="Phobius"/>
    </source>
</evidence>
<dbReference type="AlphaFoldDB" id="A0A432YZI5"/>
<name>A0A432YZI5_9GAMM</name>
<evidence type="ECO:0000256" key="2">
    <source>
        <dbReference type="ARBA" id="ARBA00022475"/>
    </source>
</evidence>
<organism evidence="8 9">
    <name type="scientific">Pseudidiomarina sediminum</name>
    <dbReference type="NCBI Taxonomy" id="431675"/>
    <lineage>
        <taxon>Bacteria</taxon>
        <taxon>Pseudomonadati</taxon>
        <taxon>Pseudomonadota</taxon>
        <taxon>Gammaproteobacteria</taxon>
        <taxon>Alteromonadales</taxon>
        <taxon>Idiomarinaceae</taxon>
        <taxon>Pseudidiomarina</taxon>
    </lineage>
</organism>
<keyword evidence="9" id="KW-1185">Reference proteome</keyword>
<evidence type="ECO:0000256" key="5">
    <source>
        <dbReference type="ARBA" id="ARBA00023136"/>
    </source>
</evidence>
<gene>
    <name evidence="8" type="ORF">CWI80_11925</name>
</gene>
<dbReference type="InterPro" id="IPR018076">
    <property type="entry name" value="T2SS_GspF_dom"/>
</dbReference>
<evidence type="ECO:0000313" key="8">
    <source>
        <dbReference type="EMBL" id="RUO69346.1"/>
    </source>
</evidence>
<keyword evidence="4 6" id="KW-1133">Transmembrane helix</keyword>
<dbReference type="Gene3D" id="1.20.81.30">
    <property type="entry name" value="Type II secretion system (T2SS), domain F"/>
    <property type="match status" value="1"/>
</dbReference>
<dbReference type="PANTHER" id="PTHR35007:SF1">
    <property type="entry name" value="PILUS ASSEMBLY PROTEIN"/>
    <property type="match status" value="1"/>
</dbReference>
<dbReference type="Pfam" id="PF00482">
    <property type="entry name" value="T2SSF"/>
    <property type="match status" value="1"/>
</dbReference>
<feature type="transmembrane region" description="Helical" evidence="6">
    <location>
        <begin position="129"/>
        <end position="151"/>
    </location>
</feature>